<name>A0A8D5FS43_9BACT</name>
<dbReference type="Proteomes" id="UP000826725">
    <property type="component" value="Chromosome"/>
</dbReference>
<dbReference type="InterPro" id="IPR002716">
    <property type="entry name" value="PIN_dom"/>
</dbReference>
<dbReference type="AlphaFoldDB" id="A0A8D5FS43"/>
<reference evidence="5" key="1">
    <citation type="submission" date="2020-09" db="EMBL/GenBank/DDBJ databases">
        <title>Desulfogranum mesoprofundum gen. nov., sp. nov., a novel mesophilic, sulfate-reducing chemolithoautotroph isolated from a deep-sea hydrothermal vent chimney in the Suiyo Seamount.</title>
        <authorList>
            <person name="Hashimoto Y."/>
            <person name="Nakagawa S."/>
        </authorList>
    </citation>
    <scope>NUCLEOTIDE SEQUENCE</scope>
    <source>
        <strain evidence="5">KT2</strain>
    </source>
</reference>
<sequence length="441" mass="49503">MSKKIFILDTNVILHDSSCLYHFQEHDILIPITVLEELDSFKKGSQIINYHAREFVRSLDGLSSEKLFNGGMKIGPDSGRVTISLEMKMHQDLRASFPNHEKSDHRILNIAYHVSKENREKIVILVSKDVNLRMKARSVGLMAEDYTTDHVSEKGKQYSGYRLSEEVPFSFIEALYGPEGMVDAAEYPVEVPFLANEFAIVRNGQKSALAVFKAGSNAFCRVFKNSAYGISPRNAEQSFALHVLMDRELSLVTLTGKAGTGKTLLALAAALESRKHYHQILLTRPVVPLSNKDIGFLPGDIQSKIGPYMQPLFDNLGVIRGQFSENSEKARRLQRMMDAEKLVIEPLAYIRGRSLVRKYMIVDEAQNLTPHEVKTIITRAGEGTKIIFAGDIHQIDHPYLDSNSNGLSTLIDKMQGQKIYGHIDLRKGERSKLAELASDLL</sequence>
<evidence type="ECO:0000313" key="5">
    <source>
        <dbReference type="EMBL" id="BCL62655.1"/>
    </source>
</evidence>
<proteinExistence type="inferred from homology"/>
<dbReference type="SMART" id="SM00670">
    <property type="entry name" value="PINc"/>
    <property type="match status" value="1"/>
</dbReference>
<keyword evidence="3" id="KW-0067">ATP-binding</keyword>
<protein>
    <submittedName>
        <fullName evidence="5">Phosphate starvation protein PhoH</fullName>
    </submittedName>
</protein>
<evidence type="ECO:0000256" key="2">
    <source>
        <dbReference type="ARBA" id="ARBA00022741"/>
    </source>
</evidence>
<evidence type="ECO:0000313" key="6">
    <source>
        <dbReference type="Proteomes" id="UP000826725"/>
    </source>
</evidence>
<evidence type="ECO:0000259" key="4">
    <source>
        <dbReference type="SMART" id="SM00670"/>
    </source>
</evidence>
<dbReference type="KEGG" id="dbk:DGMP_33480"/>
<keyword evidence="6" id="KW-1185">Reference proteome</keyword>
<comment type="similarity">
    <text evidence="1">Belongs to the PhoH family.</text>
</comment>
<feature type="domain" description="PIN" evidence="4">
    <location>
        <begin position="4"/>
        <end position="134"/>
    </location>
</feature>
<dbReference type="GO" id="GO:0005524">
    <property type="term" value="F:ATP binding"/>
    <property type="evidence" value="ECO:0007669"/>
    <property type="project" value="UniProtKB-KW"/>
</dbReference>
<dbReference type="GO" id="GO:0005829">
    <property type="term" value="C:cytosol"/>
    <property type="evidence" value="ECO:0007669"/>
    <property type="project" value="TreeGrafter"/>
</dbReference>
<dbReference type="EMBL" id="AP024086">
    <property type="protein sequence ID" value="BCL62655.1"/>
    <property type="molecule type" value="Genomic_DNA"/>
</dbReference>
<dbReference type="PANTHER" id="PTHR30473">
    <property type="entry name" value="PROTEIN PHOH"/>
    <property type="match status" value="1"/>
</dbReference>
<evidence type="ECO:0000256" key="3">
    <source>
        <dbReference type="ARBA" id="ARBA00022840"/>
    </source>
</evidence>
<dbReference type="Pfam" id="PF13638">
    <property type="entry name" value="PIN_4"/>
    <property type="match status" value="1"/>
</dbReference>
<dbReference type="InterPro" id="IPR051451">
    <property type="entry name" value="PhoH2-like"/>
</dbReference>
<evidence type="ECO:0000256" key="1">
    <source>
        <dbReference type="ARBA" id="ARBA00010393"/>
    </source>
</evidence>
<dbReference type="PANTHER" id="PTHR30473:SF2">
    <property type="entry name" value="PIN DOMAIN-CONTAINING PROTEIN"/>
    <property type="match status" value="1"/>
</dbReference>
<dbReference type="Pfam" id="PF02562">
    <property type="entry name" value="PhoH"/>
    <property type="match status" value="1"/>
</dbReference>
<keyword evidence="2" id="KW-0547">Nucleotide-binding</keyword>
<dbReference type="FunFam" id="3.40.50.300:FF:000013">
    <property type="entry name" value="PhoH family ATPase"/>
    <property type="match status" value="1"/>
</dbReference>
<organism evidence="5 6">
    <name type="scientific">Desulfomarina profundi</name>
    <dbReference type="NCBI Taxonomy" id="2772557"/>
    <lineage>
        <taxon>Bacteria</taxon>
        <taxon>Pseudomonadati</taxon>
        <taxon>Thermodesulfobacteriota</taxon>
        <taxon>Desulfobulbia</taxon>
        <taxon>Desulfobulbales</taxon>
        <taxon>Desulfobulbaceae</taxon>
        <taxon>Desulfomarina</taxon>
    </lineage>
</organism>
<accession>A0A8D5FS43</accession>
<gene>
    <name evidence="5" type="ORF">DGMP_33480</name>
</gene>
<dbReference type="RefSeq" id="WP_228854984.1">
    <property type="nucleotide sequence ID" value="NZ_AP024086.1"/>
</dbReference>
<dbReference type="InterPro" id="IPR003714">
    <property type="entry name" value="PhoH"/>
</dbReference>
<dbReference type="CDD" id="cd09883">
    <property type="entry name" value="PIN_VapC_PhoHL-ATPase"/>
    <property type="match status" value="1"/>
</dbReference>